<evidence type="ECO:0000313" key="1">
    <source>
        <dbReference type="EMBL" id="KAJ7525276.1"/>
    </source>
</evidence>
<comment type="caution">
    <text evidence="1">The sequence shown here is derived from an EMBL/GenBank/DDBJ whole genome shotgun (WGS) entry which is preliminary data.</text>
</comment>
<dbReference type="Proteomes" id="UP001162992">
    <property type="component" value="Chromosome 17"/>
</dbReference>
<gene>
    <name evidence="1" type="ORF">O6H91_17G043900</name>
</gene>
<organism evidence="1 2">
    <name type="scientific">Diphasiastrum complanatum</name>
    <name type="common">Issler's clubmoss</name>
    <name type="synonym">Lycopodium complanatum</name>
    <dbReference type="NCBI Taxonomy" id="34168"/>
    <lineage>
        <taxon>Eukaryota</taxon>
        <taxon>Viridiplantae</taxon>
        <taxon>Streptophyta</taxon>
        <taxon>Embryophyta</taxon>
        <taxon>Tracheophyta</taxon>
        <taxon>Lycopodiopsida</taxon>
        <taxon>Lycopodiales</taxon>
        <taxon>Lycopodiaceae</taxon>
        <taxon>Lycopodioideae</taxon>
        <taxon>Diphasiastrum</taxon>
    </lineage>
</organism>
<accession>A0ACC2B684</accession>
<reference evidence="2" key="1">
    <citation type="journal article" date="2024" name="Proc. Natl. Acad. Sci. U.S.A.">
        <title>Extraordinary preservation of gene collinearity over three hundred million years revealed in homosporous lycophytes.</title>
        <authorList>
            <person name="Li C."/>
            <person name="Wickell D."/>
            <person name="Kuo L.Y."/>
            <person name="Chen X."/>
            <person name="Nie B."/>
            <person name="Liao X."/>
            <person name="Peng D."/>
            <person name="Ji J."/>
            <person name="Jenkins J."/>
            <person name="Williams M."/>
            <person name="Shu S."/>
            <person name="Plott C."/>
            <person name="Barry K."/>
            <person name="Rajasekar S."/>
            <person name="Grimwood J."/>
            <person name="Han X."/>
            <person name="Sun S."/>
            <person name="Hou Z."/>
            <person name="He W."/>
            <person name="Dai G."/>
            <person name="Sun C."/>
            <person name="Schmutz J."/>
            <person name="Leebens-Mack J.H."/>
            <person name="Li F.W."/>
            <person name="Wang L."/>
        </authorList>
    </citation>
    <scope>NUCLEOTIDE SEQUENCE [LARGE SCALE GENOMIC DNA]</scope>
    <source>
        <strain evidence="2">cv. PW_Plant_1</strain>
    </source>
</reference>
<keyword evidence="2" id="KW-1185">Reference proteome</keyword>
<evidence type="ECO:0000313" key="2">
    <source>
        <dbReference type="Proteomes" id="UP001162992"/>
    </source>
</evidence>
<protein>
    <submittedName>
        <fullName evidence="1">Uncharacterized protein</fullName>
    </submittedName>
</protein>
<dbReference type="EMBL" id="CM055108">
    <property type="protein sequence ID" value="KAJ7525276.1"/>
    <property type="molecule type" value="Genomic_DNA"/>
</dbReference>
<name>A0ACC2B684_DIPCM</name>
<sequence>MTSQDVVFLEGSKNHRSFGLPPRIRTKSLVPLKEEMNAGELSGALMVIGKHALLFDDDGEAEFTNSPESLLPWNGDEKVLIDRYDVRHLLQDLSGLRRRHMRPVSPDATQEELNYERYRDMKCSDDHEIEDEESVKRQKTSVGAYRSVGFSYDATSVSQNSATNLDLTLYHPPFPLPKDLEANLPPSEKVHQIIAGTAKFVSEHGGQSEIILRVKQANNPSFGFLMPDNHLHAYFRYLVEHAALVGAFPKAPQQSVVSIDKSSEGLSMLGDIYGDEEEEEDEVRHVTQSADDSKVSSIHGEQGGSSPGDSINEDGWRQGKYDSSSSKQRAEHSEYHGHSNDTGLSGNASPISCHSGSLQSELRDEVTCKTCDADEIPNAVSASLEPPPPGTRLLEQISSNNSQDDVSIAMGPSGMSVVHQDPPLQTGRIIDKMVKFISRNGKEFEAIVRERDNADGRFQFLLPSNEHHAYYAKALKVAQEQAENHKESLREEDLRSKVARSSGKAVQVEENVSKQKPKAPRSTSITSSLIEVPVVTKAMLRHMDPEVCDLSEAKTCDAGDASAGLGISSDAAAAVVRAATRGHLQFSLTKKVPKDVDGKSRQPIKEHDKKPCGMSLDAAAEAVMAATHGPWKKRKDAFARKVERSKLAVVGTSMGKLNSAKDLAEAPKCPDSKEESLFNGCKDKVSGLESRESKPDLIHHESHLHQEDAKVAAKAAAAAAAHEADSADARLTPEEKRKAERLKRAKLFAAMIQSGANVLGKVERGSDTYALSSSLNVDVSDQPAASYSAQVTHPDGNTRKSGEEVCGAGSEQECVSGTQEAQASKVDVLVEVLTVESLKEKPEKRTDKQHRHRRRHRHHRRRHHHEDSIHCQKESYGEDEGREISHSDQEVDEQSFCATRHAKNEDRKKHGCSHKKGREGKRSAQVGAKGHGGRPRENHEDALPLQNEETESARSSDERAWRTEDAALYKAKIFQSRSSTVKKGNDDSPSVASQGSHEQRSKQEKNVRKEKGKYSYTEDGRDSVEEPHNEKKGSGKRDRTNSTKNRHSAHSLVDIEDGDSPVRKKRATHRKRTSCKHEDAEECSCRDSRSILKGVEVFHELRVDDTERLYNKQGGSGKEEASAAAIAATDVPDDLRAKVRAMLLQIH</sequence>
<proteinExistence type="predicted"/>